<dbReference type="InterPro" id="IPR001995">
    <property type="entry name" value="Peptidase_A2_cat"/>
</dbReference>
<dbReference type="OrthoDB" id="775972at2759"/>
<evidence type="ECO:0000259" key="5">
    <source>
        <dbReference type="PROSITE" id="PS50175"/>
    </source>
</evidence>
<dbReference type="Gene3D" id="4.10.60.10">
    <property type="entry name" value="Zinc finger, CCHC-type"/>
    <property type="match status" value="1"/>
</dbReference>
<sequence>MYSVVEQSPPQVILVCRLSGIQRLGMFTDLVQAFIMRSTHRDDEDNDGDDKKNRERGFKGGFGNARILERMMCPGPGVKQRGQKYRTTADEVSGREGVAMDLAPNTERIPGSSTEGHGAELKRLMTIVSEGRGDSKDHVSMDHVSMDHVSMDQVSMDQVSMDQVSMDQVSMDQVSIDQVSGEYFEFIQSFDAEGDDKNYELVLKKFDSYFIPKRNVIHERACFYQSVQCPGERAESFIRSLYELAEHCEFGSTREEHIRDRIVVGIQDKELSRKLQLIPNLTLEMTVQETRQSEEVKAQVSVQGEAACAIQEVAHKRHAQRRQHAPGPKFKHRSRDNEREKICGRCGKEMHKKSDCPALKSTCNRCRKSGHWEKMCKSKLSTNSEYGSPYLATCHFTSLHNEWTVQLEIGSTPVSFKIDTGADVCIMTEAAFKMPKPEKRPLTAKTVLNSPGGRLNCIGQFTAHTELKNNQYSFKVFVIRGETTNNLLSRSVAEQMGLVKRIQEVYLHYSAVMESPSDDVQDCNDTHSDVECYVASIIDRMPASKQKMAIIRGSGPYQTGHSEILVNKGNCDEGECHTTVVSAGDGARGYVTAQQTALARSASGKTTNNNICKYPTARYYTTNNTEC</sequence>
<feature type="domain" description="CCHC-type" evidence="4">
    <location>
        <begin position="343"/>
        <end position="357"/>
    </location>
</feature>
<keyword evidence="1" id="KW-0378">Hydrolase</keyword>
<dbReference type="Proteomes" id="UP000281406">
    <property type="component" value="Unassembled WGS sequence"/>
</dbReference>
<dbReference type="InterPro" id="IPR001878">
    <property type="entry name" value="Znf_CCHC"/>
</dbReference>
<dbReference type="GO" id="GO:0003676">
    <property type="term" value="F:nucleic acid binding"/>
    <property type="evidence" value="ECO:0007669"/>
    <property type="project" value="InterPro"/>
</dbReference>
<feature type="compositionally biased region" description="Basic and acidic residues" evidence="3">
    <location>
        <begin position="40"/>
        <end position="58"/>
    </location>
</feature>
<dbReference type="GO" id="GO:0004190">
    <property type="term" value="F:aspartic-type endopeptidase activity"/>
    <property type="evidence" value="ECO:0007669"/>
    <property type="project" value="InterPro"/>
</dbReference>
<evidence type="ECO:0008006" key="8">
    <source>
        <dbReference type="Google" id="ProtNLM"/>
    </source>
</evidence>
<dbReference type="Gene3D" id="2.40.70.10">
    <property type="entry name" value="Acid Proteases"/>
    <property type="match status" value="1"/>
</dbReference>
<keyword evidence="7" id="KW-1185">Reference proteome</keyword>
<dbReference type="EMBL" id="RJVU01047928">
    <property type="protein sequence ID" value="ROL43556.1"/>
    <property type="molecule type" value="Genomic_DNA"/>
</dbReference>
<dbReference type="PROSITE" id="PS50158">
    <property type="entry name" value="ZF_CCHC"/>
    <property type="match status" value="1"/>
</dbReference>
<evidence type="ECO:0000256" key="3">
    <source>
        <dbReference type="SAM" id="MobiDB-lite"/>
    </source>
</evidence>
<dbReference type="GO" id="GO:0006508">
    <property type="term" value="P:proteolysis"/>
    <property type="evidence" value="ECO:0007669"/>
    <property type="project" value="InterPro"/>
</dbReference>
<dbReference type="GO" id="GO:0008270">
    <property type="term" value="F:zinc ion binding"/>
    <property type="evidence" value="ECO:0007669"/>
    <property type="project" value="UniProtKB-KW"/>
</dbReference>
<gene>
    <name evidence="6" type="ORF">DPX16_13487</name>
</gene>
<evidence type="ECO:0000259" key="4">
    <source>
        <dbReference type="PROSITE" id="PS50158"/>
    </source>
</evidence>
<keyword evidence="2" id="KW-0862">Zinc</keyword>
<proteinExistence type="predicted"/>
<dbReference type="SMART" id="SM00343">
    <property type="entry name" value="ZnF_C2HC"/>
    <property type="match status" value="2"/>
</dbReference>
<accession>A0A3N0YBE0</accession>
<dbReference type="InterPro" id="IPR021109">
    <property type="entry name" value="Peptidase_aspartic_dom_sf"/>
</dbReference>
<keyword evidence="2" id="KW-0863">Zinc-finger</keyword>
<keyword evidence="2" id="KW-0479">Metal-binding</keyword>
<organism evidence="6 7">
    <name type="scientific">Anabarilius grahami</name>
    <name type="common">Kanglang fish</name>
    <name type="synonym">Barilius grahami</name>
    <dbReference type="NCBI Taxonomy" id="495550"/>
    <lineage>
        <taxon>Eukaryota</taxon>
        <taxon>Metazoa</taxon>
        <taxon>Chordata</taxon>
        <taxon>Craniata</taxon>
        <taxon>Vertebrata</taxon>
        <taxon>Euteleostomi</taxon>
        <taxon>Actinopterygii</taxon>
        <taxon>Neopterygii</taxon>
        <taxon>Teleostei</taxon>
        <taxon>Ostariophysi</taxon>
        <taxon>Cypriniformes</taxon>
        <taxon>Xenocyprididae</taxon>
        <taxon>Xenocypridinae</taxon>
        <taxon>Xenocypridinae incertae sedis</taxon>
        <taxon>Anabarilius</taxon>
    </lineage>
</organism>
<feature type="region of interest" description="Disordered" evidence="3">
    <location>
        <begin position="40"/>
        <end position="60"/>
    </location>
</feature>
<evidence type="ECO:0000313" key="6">
    <source>
        <dbReference type="EMBL" id="ROL43556.1"/>
    </source>
</evidence>
<evidence type="ECO:0000256" key="1">
    <source>
        <dbReference type="ARBA" id="ARBA00022801"/>
    </source>
</evidence>
<comment type="caution">
    <text evidence="6">The sequence shown here is derived from an EMBL/GenBank/DDBJ whole genome shotgun (WGS) entry which is preliminary data.</text>
</comment>
<dbReference type="SUPFAM" id="SSF50630">
    <property type="entry name" value="Acid proteases"/>
    <property type="match status" value="1"/>
</dbReference>
<dbReference type="PANTHER" id="PTHR37984">
    <property type="entry name" value="PROTEIN CBG26694"/>
    <property type="match status" value="1"/>
</dbReference>
<dbReference type="SUPFAM" id="SSF57756">
    <property type="entry name" value="Retrovirus zinc finger-like domains"/>
    <property type="match status" value="1"/>
</dbReference>
<dbReference type="AlphaFoldDB" id="A0A3N0YBE0"/>
<dbReference type="PANTHER" id="PTHR37984:SF9">
    <property type="entry name" value="INTEGRASE CATALYTIC DOMAIN-CONTAINING PROTEIN"/>
    <property type="match status" value="1"/>
</dbReference>
<name>A0A3N0YBE0_ANAGA</name>
<dbReference type="PROSITE" id="PS50175">
    <property type="entry name" value="ASP_PROT_RETROV"/>
    <property type="match status" value="1"/>
</dbReference>
<evidence type="ECO:0000256" key="2">
    <source>
        <dbReference type="PROSITE-ProRule" id="PRU00047"/>
    </source>
</evidence>
<dbReference type="InterPro" id="IPR036875">
    <property type="entry name" value="Znf_CCHC_sf"/>
</dbReference>
<reference evidence="6 7" key="1">
    <citation type="submission" date="2018-10" db="EMBL/GenBank/DDBJ databases">
        <title>Genome assembly for a Yunnan-Guizhou Plateau 3E fish, Anabarilius grahami (Regan), and its evolutionary and genetic applications.</title>
        <authorList>
            <person name="Jiang W."/>
        </authorList>
    </citation>
    <scope>NUCLEOTIDE SEQUENCE [LARGE SCALE GENOMIC DNA]</scope>
    <source>
        <strain evidence="6">AG-KIZ</strain>
        <tissue evidence="6">Muscle</tissue>
    </source>
</reference>
<feature type="domain" description="Peptidase A2" evidence="5">
    <location>
        <begin position="414"/>
        <end position="492"/>
    </location>
</feature>
<dbReference type="InterPro" id="IPR050951">
    <property type="entry name" value="Retrovirus_Pol_polyprotein"/>
</dbReference>
<evidence type="ECO:0000313" key="7">
    <source>
        <dbReference type="Proteomes" id="UP000281406"/>
    </source>
</evidence>
<protein>
    <recommendedName>
        <fullName evidence="8">Peptidase A2 domain-containing protein</fullName>
    </recommendedName>
</protein>
<feature type="region of interest" description="Disordered" evidence="3">
    <location>
        <begin position="74"/>
        <end position="93"/>
    </location>
</feature>